<evidence type="ECO:0000256" key="5">
    <source>
        <dbReference type="SAM" id="Phobius"/>
    </source>
</evidence>
<feature type="transmembrane region" description="Helical" evidence="5">
    <location>
        <begin position="24"/>
        <end position="43"/>
    </location>
</feature>
<reference evidence="6 7" key="1">
    <citation type="journal article" date="2011" name="Science">
        <title>The Selaginella genome identifies genetic changes associated with the evolution of vascular plants.</title>
        <authorList>
            <person name="Banks J.A."/>
            <person name="Nishiyama T."/>
            <person name="Hasebe M."/>
            <person name="Bowman J.L."/>
            <person name="Gribskov M."/>
            <person name="dePamphilis C."/>
            <person name="Albert V.A."/>
            <person name="Aono N."/>
            <person name="Aoyama T."/>
            <person name="Ambrose B.A."/>
            <person name="Ashton N.W."/>
            <person name="Axtell M.J."/>
            <person name="Barker E."/>
            <person name="Barker M.S."/>
            <person name="Bennetzen J.L."/>
            <person name="Bonawitz N.D."/>
            <person name="Chapple C."/>
            <person name="Cheng C."/>
            <person name="Correa L.G."/>
            <person name="Dacre M."/>
            <person name="DeBarry J."/>
            <person name="Dreyer I."/>
            <person name="Elias M."/>
            <person name="Engstrom E.M."/>
            <person name="Estelle M."/>
            <person name="Feng L."/>
            <person name="Finet C."/>
            <person name="Floyd S.K."/>
            <person name="Frommer W.B."/>
            <person name="Fujita T."/>
            <person name="Gramzow L."/>
            <person name="Gutensohn M."/>
            <person name="Harholt J."/>
            <person name="Hattori M."/>
            <person name="Heyl A."/>
            <person name="Hirai T."/>
            <person name="Hiwatashi Y."/>
            <person name="Ishikawa M."/>
            <person name="Iwata M."/>
            <person name="Karol K.G."/>
            <person name="Koehler B."/>
            <person name="Kolukisaoglu U."/>
            <person name="Kubo M."/>
            <person name="Kurata T."/>
            <person name="Lalonde S."/>
            <person name="Li K."/>
            <person name="Li Y."/>
            <person name="Litt A."/>
            <person name="Lyons E."/>
            <person name="Manning G."/>
            <person name="Maruyama T."/>
            <person name="Michael T.P."/>
            <person name="Mikami K."/>
            <person name="Miyazaki S."/>
            <person name="Morinaga S."/>
            <person name="Murata T."/>
            <person name="Mueller-Roeber B."/>
            <person name="Nelson D.R."/>
            <person name="Obara M."/>
            <person name="Oguri Y."/>
            <person name="Olmstead R.G."/>
            <person name="Onodera N."/>
            <person name="Petersen B.L."/>
            <person name="Pils B."/>
            <person name="Prigge M."/>
            <person name="Rensing S.A."/>
            <person name="Riano-Pachon D.M."/>
            <person name="Roberts A.W."/>
            <person name="Sato Y."/>
            <person name="Scheller H.V."/>
            <person name="Schulz B."/>
            <person name="Schulz C."/>
            <person name="Shakirov E.V."/>
            <person name="Shibagaki N."/>
            <person name="Shinohara N."/>
            <person name="Shippen D.E."/>
            <person name="Soerensen I."/>
            <person name="Sotooka R."/>
            <person name="Sugimoto N."/>
            <person name="Sugita M."/>
            <person name="Sumikawa N."/>
            <person name="Tanurdzic M."/>
            <person name="Theissen G."/>
            <person name="Ulvskov P."/>
            <person name="Wakazuki S."/>
            <person name="Weng J.K."/>
            <person name="Willats W.W."/>
            <person name="Wipf D."/>
            <person name="Wolf P.G."/>
            <person name="Yang L."/>
            <person name="Zimmer A.D."/>
            <person name="Zhu Q."/>
            <person name="Mitros T."/>
            <person name="Hellsten U."/>
            <person name="Loque D."/>
            <person name="Otillar R."/>
            <person name="Salamov A."/>
            <person name="Schmutz J."/>
            <person name="Shapiro H."/>
            <person name="Lindquist E."/>
            <person name="Lucas S."/>
            <person name="Rokhsar D."/>
            <person name="Grigoriev I.V."/>
        </authorList>
    </citation>
    <scope>NUCLEOTIDE SEQUENCE [LARGE SCALE GENOMIC DNA]</scope>
</reference>
<keyword evidence="3 5" id="KW-1133">Transmembrane helix</keyword>
<proteinExistence type="predicted"/>
<dbReference type="PANTHER" id="PTHR20661:SF0">
    <property type="entry name" value="PHOSPHATIDYLINOSITOL-GLYCAN BIOSYNTHESIS CLASS W PROTEIN"/>
    <property type="match status" value="1"/>
</dbReference>
<keyword evidence="7" id="KW-1185">Reference proteome</keyword>
<feature type="transmembrane region" description="Helical" evidence="5">
    <location>
        <begin position="423"/>
        <end position="448"/>
    </location>
</feature>
<evidence type="ECO:0000256" key="2">
    <source>
        <dbReference type="ARBA" id="ARBA00022692"/>
    </source>
</evidence>
<dbReference type="Gramene" id="EFJ32845">
    <property type="protein sequence ID" value="EFJ32845"/>
    <property type="gene ID" value="SELMODRAFT_406788"/>
</dbReference>
<protein>
    <recommendedName>
        <fullName evidence="8">GPI-anchored wall transfer protein</fullName>
    </recommendedName>
</protein>
<evidence type="ECO:0000256" key="1">
    <source>
        <dbReference type="ARBA" id="ARBA00004141"/>
    </source>
</evidence>
<feature type="transmembrane region" description="Helical" evidence="5">
    <location>
        <begin position="76"/>
        <end position="95"/>
    </location>
</feature>
<feature type="transmembrane region" description="Helical" evidence="5">
    <location>
        <begin position="365"/>
        <end position="384"/>
    </location>
</feature>
<evidence type="ECO:0000313" key="6">
    <source>
        <dbReference type="EMBL" id="EFJ32845.1"/>
    </source>
</evidence>
<gene>
    <name evidence="6" type="ORF">SELMODRAFT_406788</name>
</gene>
<evidence type="ECO:0008006" key="8">
    <source>
        <dbReference type="Google" id="ProtNLM"/>
    </source>
</evidence>
<dbReference type="GO" id="GO:0006506">
    <property type="term" value="P:GPI anchor biosynthetic process"/>
    <property type="evidence" value="ECO:0000318"/>
    <property type="project" value="GO_Central"/>
</dbReference>
<sequence length="458" mass="50888">MGQLNPNKHLKEEFVSNLQGSSKIEIAALSALIPALVILRSFAILPQKGFWTCLALDFTFIVLPTVLSLTVLADKVYGIALLVSILLGMSSFLPFLEREKLKSSSIPFKRPFLTYYRFVMMLVTCVTILAVDFTAFPRRYAKTETYGTGLMDLGVGSFVAANAIVSRQARSRELLYVTFLVVDVIRTRTVDILKSVSPLLALGFVRLIATKGADYQVHVGEYGVHWNFFFTLAAVSLLTSVIRMPVSYCGYLGLGILSVHQFTLLCGLKDYILSPHRSSGLVDLNKEGIFSIFGYWSLYFLSVHLGQHIFFNPGGFLKWIASSSNENSHWLSIAELWLLDGALWLLVVVLDSIVENVSRRTCNMAYVMFVLAQNLEVMAIFASAEAFLSSKLVLVEAVDDNMLLTFLVANVLTGLVNLSMDTIFVLPGLSVVIVVGYMALLVAIVAMFKVYKIRAKFW</sequence>
<evidence type="ECO:0000256" key="3">
    <source>
        <dbReference type="ARBA" id="ARBA00022989"/>
    </source>
</evidence>
<feature type="transmembrane region" description="Helical" evidence="5">
    <location>
        <begin position="330"/>
        <end position="353"/>
    </location>
</feature>
<dbReference type="GO" id="GO:0016020">
    <property type="term" value="C:membrane"/>
    <property type="evidence" value="ECO:0007669"/>
    <property type="project" value="UniProtKB-SubCell"/>
</dbReference>
<feature type="transmembrane region" description="Helical" evidence="5">
    <location>
        <begin position="289"/>
        <end position="310"/>
    </location>
</feature>
<feature type="transmembrane region" description="Helical" evidence="5">
    <location>
        <begin position="248"/>
        <end position="268"/>
    </location>
</feature>
<dbReference type="InParanoid" id="D8R2Y0"/>
<dbReference type="InterPro" id="IPR009447">
    <property type="entry name" value="PIGW/GWT1"/>
</dbReference>
<dbReference type="Proteomes" id="UP000001514">
    <property type="component" value="Unassembled WGS sequence"/>
</dbReference>
<feature type="transmembrane region" description="Helical" evidence="5">
    <location>
        <begin position="148"/>
        <end position="165"/>
    </location>
</feature>
<dbReference type="PANTHER" id="PTHR20661">
    <property type="entry name" value="PHOSPHATIDYLINOSITOL-GLYCAN BIOSYNTHESIS CLASS W PROTEIN"/>
    <property type="match status" value="1"/>
</dbReference>
<organism evidence="7">
    <name type="scientific">Selaginella moellendorffii</name>
    <name type="common">Spikemoss</name>
    <dbReference type="NCBI Taxonomy" id="88036"/>
    <lineage>
        <taxon>Eukaryota</taxon>
        <taxon>Viridiplantae</taxon>
        <taxon>Streptophyta</taxon>
        <taxon>Embryophyta</taxon>
        <taxon>Tracheophyta</taxon>
        <taxon>Lycopodiopsida</taxon>
        <taxon>Selaginellales</taxon>
        <taxon>Selaginellaceae</taxon>
        <taxon>Selaginella</taxon>
    </lineage>
</organism>
<evidence type="ECO:0000256" key="4">
    <source>
        <dbReference type="ARBA" id="ARBA00023136"/>
    </source>
</evidence>
<feature type="transmembrane region" description="Helical" evidence="5">
    <location>
        <begin position="50"/>
        <end position="70"/>
    </location>
</feature>
<dbReference type="OMA" id="NGLTHFM"/>
<keyword evidence="4 5" id="KW-0472">Membrane</keyword>
<evidence type="ECO:0000313" key="7">
    <source>
        <dbReference type="Proteomes" id="UP000001514"/>
    </source>
</evidence>
<name>D8R2Y0_SELML</name>
<accession>D8R2Y0</accession>
<keyword evidence="2 5" id="KW-0812">Transmembrane</keyword>
<dbReference type="HOGENOM" id="CLU_020802_2_2_1"/>
<dbReference type="PIRSF" id="PIRSF017321">
    <property type="entry name" value="GWT1"/>
    <property type="match status" value="1"/>
</dbReference>
<dbReference type="FunCoup" id="D8R2Y0">
    <property type="interactions" value="3586"/>
</dbReference>
<dbReference type="eggNOG" id="KOG0411">
    <property type="taxonomic scope" value="Eukaryota"/>
</dbReference>
<feature type="transmembrane region" description="Helical" evidence="5">
    <location>
        <begin position="115"/>
        <end position="136"/>
    </location>
</feature>
<dbReference type="KEGG" id="smo:SELMODRAFT_406788"/>
<comment type="subcellular location">
    <subcellularLocation>
        <location evidence="1">Membrane</location>
        <topology evidence="1">Multi-pass membrane protein</topology>
    </subcellularLocation>
</comment>
<dbReference type="EMBL" id="GL377571">
    <property type="protein sequence ID" value="EFJ32845.1"/>
    <property type="molecule type" value="Genomic_DNA"/>
</dbReference>
<feature type="transmembrane region" description="Helical" evidence="5">
    <location>
        <begin position="224"/>
        <end position="242"/>
    </location>
</feature>
<dbReference type="GO" id="GO:0032216">
    <property type="term" value="F:glucosaminyl-phosphatidylinositol O-acyltransferase activity"/>
    <property type="evidence" value="ECO:0000318"/>
    <property type="project" value="GO_Central"/>
</dbReference>
<dbReference type="STRING" id="88036.D8R2Y0"/>
<dbReference type="Pfam" id="PF06423">
    <property type="entry name" value="GWT1"/>
    <property type="match status" value="1"/>
</dbReference>
<dbReference type="AlphaFoldDB" id="D8R2Y0"/>